<sequence length="354" mass="39913">MVLNLFKKEYIKYLFVSIFLLLLIIFILPVSIPIILALLTAIIIEPIVKFTQKTFKWKRKPAVITNFALFISVISGLLYLIITKLFSQLIYTSQTIPTYINNWTGLWIDMQNSLFRYTEGLPKEVVESIQNKFDATLESMRDALLDILSYSNITALLTNIPNFLVSFIVFIIALFLFMLDLHNLQVKFFYYLTDNTASKVRFMFASIKKVAIGFMKAQIIASFIILGAAFLGLLLIITPKYALIMAVVIWIIDIIPILGSIAILAPWAIYHYLTGDMVMGTKLAILAVVLLIIRRAVEPKLMGSQMGISPLAILIAMFIGAKLFGFIGFLIGPLVVIIFITAKESGMLKLNFKV</sequence>
<keyword evidence="3 6" id="KW-0812">Transmembrane</keyword>
<dbReference type="STRING" id="126156.SAMN05421670_1354"/>
<feature type="transmembrane region" description="Helical" evidence="6">
    <location>
        <begin position="272"/>
        <end position="293"/>
    </location>
</feature>
<comment type="similarity">
    <text evidence="2">Belongs to the autoinducer-2 exporter (AI-2E) (TC 2.A.86) family.</text>
</comment>
<evidence type="ECO:0000256" key="5">
    <source>
        <dbReference type="ARBA" id="ARBA00023136"/>
    </source>
</evidence>
<organism evidence="7 8">
    <name type="scientific">Psychrobacillus psychrotolerans</name>
    <dbReference type="NCBI Taxonomy" id="126156"/>
    <lineage>
        <taxon>Bacteria</taxon>
        <taxon>Bacillati</taxon>
        <taxon>Bacillota</taxon>
        <taxon>Bacilli</taxon>
        <taxon>Bacillales</taxon>
        <taxon>Bacillaceae</taxon>
        <taxon>Psychrobacillus</taxon>
    </lineage>
</organism>
<evidence type="ECO:0000313" key="8">
    <source>
        <dbReference type="Proteomes" id="UP000198734"/>
    </source>
</evidence>
<feature type="transmembrane region" description="Helical" evidence="6">
    <location>
        <begin position="243"/>
        <end position="265"/>
    </location>
</feature>
<evidence type="ECO:0000256" key="6">
    <source>
        <dbReference type="SAM" id="Phobius"/>
    </source>
</evidence>
<keyword evidence="8" id="KW-1185">Reference proteome</keyword>
<keyword evidence="4 6" id="KW-1133">Transmembrane helix</keyword>
<dbReference type="InterPro" id="IPR002549">
    <property type="entry name" value="AI-2E-like"/>
</dbReference>
<keyword evidence="5 6" id="KW-0472">Membrane</keyword>
<feature type="transmembrane region" description="Helical" evidence="6">
    <location>
        <begin position="313"/>
        <end position="340"/>
    </location>
</feature>
<evidence type="ECO:0000313" key="7">
    <source>
        <dbReference type="EMBL" id="SFQ21102.1"/>
    </source>
</evidence>
<evidence type="ECO:0000256" key="1">
    <source>
        <dbReference type="ARBA" id="ARBA00004141"/>
    </source>
</evidence>
<dbReference type="Pfam" id="PF01594">
    <property type="entry name" value="AI-2E_transport"/>
    <property type="match status" value="1"/>
</dbReference>
<evidence type="ECO:0000256" key="2">
    <source>
        <dbReference type="ARBA" id="ARBA00009773"/>
    </source>
</evidence>
<dbReference type="PANTHER" id="PTHR21716:SF68">
    <property type="entry name" value="TRANSPORT PROTEIN YTVI-RELATED"/>
    <property type="match status" value="1"/>
</dbReference>
<reference evidence="8" key="1">
    <citation type="submission" date="2016-10" db="EMBL/GenBank/DDBJ databases">
        <authorList>
            <person name="Varghese N."/>
            <person name="Submissions S."/>
        </authorList>
    </citation>
    <scope>NUCLEOTIDE SEQUENCE [LARGE SCALE GENOMIC DNA]</scope>
    <source>
        <strain evidence="8">DSM 11706</strain>
    </source>
</reference>
<accession>A0A1I5WMS0</accession>
<proteinExistence type="inferred from homology"/>
<feature type="transmembrane region" description="Helical" evidence="6">
    <location>
        <begin position="217"/>
        <end position="237"/>
    </location>
</feature>
<dbReference type="EMBL" id="FOXU01000001">
    <property type="protein sequence ID" value="SFQ21102.1"/>
    <property type="molecule type" value="Genomic_DNA"/>
</dbReference>
<evidence type="ECO:0000256" key="3">
    <source>
        <dbReference type="ARBA" id="ARBA00022692"/>
    </source>
</evidence>
<protein>
    <submittedName>
        <fullName evidence="7">Sporulation integral membrane protein YtvI</fullName>
    </submittedName>
</protein>
<dbReference type="Proteomes" id="UP000198734">
    <property type="component" value="Unassembled WGS sequence"/>
</dbReference>
<dbReference type="AlphaFoldDB" id="A0A1I5WMS0"/>
<dbReference type="GO" id="GO:0055085">
    <property type="term" value="P:transmembrane transport"/>
    <property type="evidence" value="ECO:0007669"/>
    <property type="project" value="TreeGrafter"/>
</dbReference>
<dbReference type="GO" id="GO:0016020">
    <property type="term" value="C:membrane"/>
    <property type="evidence" value="ECO:0007669"/>
    <property type="project" value="UniProtKB-SubCell"/>
</dbReference>
<evidence type="ECO:0000256" key="4">
    <source>
        <dbReference type="ARBA" id="ARBA00022989"/>
    </source>
</evidence>
<gene>
    <name evidence="7" type="ORF">SAMN05421670_1354</name>
</gene>
<feature type="transmembrane region" description="Helical" evidence="6">
    <location>
        <begin position="160"/>
        <end position="179"/>
    </location>
</feature>
<dbReference type="NCBIfam" id="TIGR02872">
    <property type="entry name" value="spore_ytvI"/>
    <property type="match status" value="1"/>
</dbReference>
<feature type="transmembrane region" description="Helical" evidence="6">
    <location>
        <begin position="63"/>
        <end position="82"/>
    </location>
</feature>
<feature type="transmembrane region" description="Helical" evidence="6">
    <location>
        <begin position="13"/>
        <end position="42"/>
    </location>
</feature>
<dbReference type="OrthoDB" id="9774361at2"/>
<dbReference type="InterPro" id="IPR014227">
    <property type="entry name" value="YtvI-like"/>
</dbReference>
<name>A0A1I5WMS0_9BACI</name>
<dbReference type="PANTHER" id="PTHR21716">
    <property type="entry name" value="TRANSMEMBRANE PROTEIN"/>
    <property type="match status" value="1"/>
</dbReference>
<comment type="subcellular location">
    <subcellularLocation>
        <location evidence="1">Membrane</location>
        <topology evidence="1">Multi-pass membrane protein</topology>
    </subcellularLocation>
</comment>
<dbReference type="RefSeq" id="WP_093535376.1">
    <property type="nucleotide sequence ID" value="NZ_FOXU01000001.1"/>
</dbReference>